<reference evidence="2" key="1">
    <citation type="submission" date="2020-08" db="EMBL/GenBank/DDBJ databases">
        <title>Genome public.</title>
        <authorList>
            <person name="Liu C."/>
            <person name="Sun Q."/>
        </authorList>
    </citation>
    <scope>NUCLEOTIDE SEQUENCE</scope>
    <source>
        <strain evidence="2">BX5</strain>
    </source>
</reference>
<name>A0A8J6IY86_9FIRM</name>
<comment type="caution">
    <text evidence="2">The sequence shown here is derived from an EMBL/GenBank/DDBJ whole genome shotgun (WGS) entry which is preliminary data.</text>
</comment>
<dbReference type="InterPro" id="IPR009839">
    <property type="entry name" value="SseB_N"/>
</dbReference>
<evidence type="ECO:0000313" key="2">
    <source>
        <dbReference type="EMBL" id="MBC5716063.1"/>
    </source>
</evidence>
<organism evidence="2 3">
    <name type="scientific">Flintibacter faecis</name>
    <dbReference type="NCBI Taxonomy" id="2763047"/>
    <lineage>
        <taxon>Bacteria</taxon>
        <taxon>Bacillati</taxon>
        <taxon>Bacillota</taxon>
        <taxon>Clostridia</taxon>
        <taxon>Eubacteriales</taxon>
        <taxon>Flintibacter</taxon>
    </lineage>
</organism>
<dbReference type="RefSeq" id="WP_186877545.1">
    <property type="nucleotide sequence ID" value="NZ_JACOPN010000001.1"/>
</dbReference>
<sequence>MEQNDHSLDNAPLLRAIARMQTENSRESREAVLDLVISQAQFLAPADIVPETEGKEAALRFQLLTNQEGQPFFPAFTGWEELRKLCGPKNQQTVVLTFDHYAGMVLRDCRAAGFVVDPMGACLTFDRNMMEHLVQRKQEMTK</sequence>
<protein>
    <submittedName>
        <fullName evidence="2">SseB family protein</fullName>
    </submittedName>
</protein>
<dbReference type="Proteomes" id="UP000602260">
    <property type="component" value="Unassembled WGS sequence"/>
</dbReference>
<feature type="domain" description="SseB protein N-terminal" evidence="1">
    <location>
        <begin position="14"/>
        <end position="130"/>
    </location>
</feature>
<dbReference type="AlphaFoldDB" id="A0A8J6IY86"/>
<gene>
    <name evidence="2" type="ORF">H8S55_01765</name>
</gene>
<proteinExistence type="predicted"/>
<dbReference type="Pfam" id="PF07179">
    <property type="entry name" value="SseB"/>
    <property type="match status" value="1"/>
</dbReference>
<evidence type="ECO:0000313" key="3">
    <source>
        <dbReference type="Proteomes" id="UP000602260"/>
    </source>
</evidence>
<accession>A0A8J6IY86</accession>
<dbReference type="EMBL" id="JACOPN010000001">
    <property type="protein sequence ID" value="MBC5716063.1"/>
    <property type="molecule type" value="Genomic_DNA"/>
</dbReference>
<keyword evidence="3" id="KW-1185">Reference proteome</keyword>
<evidence type="ECO:0000259" key="1">
    <source>
        <dbReference type="Pfam" id="PF07179"/>
    </source>
</evidence>